<evidence type="ECO:0000313" key="2">
    <source>
        <dbReference type="Proteomes" id="UP000317650"/>
    </source>
</evidence>
<sequence>MNPCRGKSRIMLFHGLVLHGAKDEGNFWAHAPYLGEAFDGGTEATQFTEAKLGSEGLSTGQEDVKVSTLEEYAIVLPFKLP</sequence>
<evidence type="ECO:0000313" key="1">
    <source>
        <dbReference type="EMBL" id="THU58745.1"/>
    </source>
</evidence>
<dbReference type="AlphaFoldDB" id="A0A4S8JAZ5"/>
<keyword evidence="2" id="KW-1185">Reference proteome</keyword>
<dbReference type="Proteomes" id="UP000317650">
    <property type="component" value="Chromosome 3"/>
</dbReference>
<organism evidence="1 2">
    <name type="scientific">Musa balbisiana</name>
    <name type="common">Banana</name>
    <dbReference type="NCBI Taxonomy" id="52838"/>
    <lineage>
        <taxon>Eukaryota</taxon>
        <taxon>Viridiplantae</taxon>
        <taxon>Streptophyta</taxon>
        <taxon>Embryophyta</taxon>
        <taxon>Tracheophyta</taxon>
        <taxon>Spermatophyta</taxon>
        <taxon>Magnoliopsida</taxon>
        <taxon>Liliopsida</taxon>
        <taxon>Zingiberales</taxon>
        <taxon>Musaceae</taxon>
        <taxon>Musa</taxon>
    </lineage>
</organism>
<accession>A0A4S8JAZ5</accession>
<protein>
    <submittedName>
        <fullName evidence="1">Uncharacterized protein</fullName>
    </submittedName>
</protein>
<proteinExistence type="predicted"/>
<dbReference type="EMBL" id="PYDT01000006">
    <property type="protein sequence ID" value="THU58745.1"/>
    <property type="molecule type" value="Genomic_DNA"/>
</dbReference>
<comment type="caution">
    <text evidence="1">The sequence shown here is derived from an EMBL/GenBank/DDBJ whole genome shotgun (WGS) entry which is preliminary data.</text>
</comment>
<name>A0A4S8JAZ5_MUSBA</name>
<reference evidence="1 2" key="1">
    <citation type="journal article" date="2019" name="Nat. Plants">
        <title>Genome sequencing of Musa balbisiana reveals subgenome evolution and function divergence in polyploid bananas.</title>
        <authorList>
            <person name="Yao X."/>
        </authorList>
    </citation>
    <scope>NUCLEOTIDE SEQUENCE [LARGE SCALE GENOMIC DNA]</scope>
    <source>
        <strain evidence="2">cv. DH-PKW</strain>
        <tissue evidence="1">Leaves</tissue>
    </source>
</reference>
<gene>
    <name evidence="1" type="ORF">C4D60_Mb03t17650</name>
</gene>